<evidence type="ECO:0000313" key="4">
    <source>
        <dbReference type="Proteomes" id="UP001595740"/>
    </source>
</evidence>
<dbReference type="InterPro" id="IPR029010">
    <property type="entry name" value="ThuA-like"/>
</dbReference>
<dbReference type="PANTHER" id="PTHR40469">
    <property type="entry name" value="SECRETED GLYCOSYL HYDROLASE"/>
    <property type="match status" value="1"/>
</dbReference>
<proteinExistence type="predicted"/>
<accession>A0ABV7RQH6</accession>
<evidence type="ECO:0000313" key="3">
    <source>
        <dbReference type="EMBL" id="MFC3550453.1"/>
    </source>
</evidence>
<feature type="signal peptide" evidence="1">
    <location>
        <begin position="1"/>
        <end position="21"/>
    </location>
</feature>
<dbReference type="RefSeq" id="WP_386758215.1">
    <property type="nucleotide sequence ID" value="NZ_JBHRXK010000002.1"/>
</dbReference>
<dbReference type="Pfam" id="PF06283">
    <property type="entry name" value="ThuA"/>
    <property type="match status" value="1"/>
</dbReference>
<dbReference type="InterPro" id="IPR029062">
    <property type="entry name" value="Class_I_gatase-like"/>
</dbReference>
<dbReference type="Proteomes" id="UP001595740">
    <property type="component" value="Unassembled WGS sequence"/>
</dbReference>
<evidence type="ECO:0000259" key="2">
    <source>
        <dbReference type="Pfam" id="PF06283"/>
    </source>
</evidence>
<keyword evidence="1" id="KW-0732">Signal</keyword>
<gene>
    <name evidence="3" type="ORF">ACFOLC_05435</name>
</gene>
<keyword evidence="4" id="KW-1185">Reference proteome</keyword>
<dbReference type="PANTHER" id="PTHR40469:SF2">
    <property type="entry name" value="GALACTOSE-BINDING DOMAIN-LIKE SUPERFAMILY PROTEIN"/>
    <property type="match status" value="1"/>
</dbReference>
<dbReference type="EMBL" id="JBHRXK010000002">
    <property type="protein sequence ID" value="MFC3550453.1"/>
    <property type="molecule type" value="Genomic_DNA"/>
</dbReference>
<dbReference type="SUPFAM" id="SSF52317">
    <property type="entry name" value="Class I glutamine amidotransferase-like"/>
    <property type="match status" value="1"/>
</dbReference>
<organism evidence="3 4">
    <name type="scientific">Lysobacter cavernae</name>
    <dbReference type="NCBI Taxonomy" id="1685901"/>
    <lineage>
        <taxon>Bacteria</taxon>
        <taxon>Pseudomonadati</taxon>
        <taxon>Pseudomonadota</taxon>
        <taxon>Gammaproteobacteria</taxon>
        <taxon>Lysobacterales</taxon>
        <taxon>Lysobacteraceae</taxon>
        <taxon>Lysobacter</taxon>
    </lineage>
</organism>
<feature type="chain" id="PRO_5045061964" evidence="1">
    <location>
        <begin position="22"/>
        <end position="276"/>
    </location>
</feature>
<feature type="domain" description="ThuA-like" evidence="2">
    <location>
        <begin position="26"/>
        <end position="247"/>
    </location>
</feature>
<sequence>MKRLLVACLLLAAVLTAPAFAQGQFKVLVVAIPNRYHHDYAVVAKPQFERMAQAHAFDLDWRWNTTPFDGDLSGYAAIVLLNTPGDELKGAQRAALEAYVRAGGGVVAVHRALIFNPPGDWPWFEKLIGRAFRIHPMVQTATVRVEDPAFPATFGLPARWVWTDEWYEFGEPLVPSLRTVLSVDERSYDPARIWPGQTARGMGAVHPVAWYHAYDGGRVFVTALGHTPALYEDRLYLEHLYGGLWWAATGKGIDAAAPKLRSPRRGQCPKGTSSGA</sequence>
<reference evidence="4" key="1">
    <citation type="journal article" date="2019" name="Int. J. Syst. Evol. Microbiol.">
        <title>The Global Catalogue of Microorganisms (GCM) 10K type strain sequencing project: providing services to taxonomists for standard genome sequencing and annotation.</title>
        <authorList>
            <consortium name="The Broad Institute Genomics Platform"/>
            <consortium name="The Broad Institute Genome Sequencing Center for Infectious Disease"/>
            <person name="Wu L."/>
            <person name="Ma J."/>
        </authorList>
    </citation>
    <scope>NUCLEOTIDE SEQUENCE [LARGE SCALE GENOMIC DNA]</scope>
    <source>
        <strain evidence="4">KCTC 42875</strain>
    </source>
</reference>
<name>A0ABV7RQH6_9GAMM</name>
<protein>
    <submittedName>
        <fullName evidence="3">ThuA domain-containing protein</fullName>
    </submittedName>
</protein>
<dbReference type="Gene3D" id="3.40.50.880">
    <property type="match status" value="1"/>
</dbReference>
<evidence type="ECO:0000256" key="1">
    <source>
        <dbReference type="SAM" id="SignalP"/>
    </source>
</evidence>
<comment type="caution">
    <text evidence="3">The sequence shown here is derived from an EMBL/GenBank/DDBJ whole genome shotgun (WGS) entry which is preliminary data.</text>
</comment>